<dbReference type="AlphaFoldDB" id="A0A8J3BGG5"/>
<keyword evidence="3" id="KW-0949">S-adenosyl-L-methionine</keyword>
<feature type="region of interest" description="Disordered" evidence="4">
    <location>
        <begin position="1"/>
        <end position="28"/>
    </location>
</feature>
<dbReference type="GO" id="GO:0032259">
    <property type="term" value="P:methylation"/>
    <property type="evidence" value="ECO:0007669"/>
    <property type="project" value="UniProtKB-KW"/>
</dbReference>
<dbReference type="RefSeq" id="WP_189112160.1">
    <property type="nucleotide sequence ID" value="NZ_BMQC01000001.1"/>
</dbReference>
<evidence type="ECO:0000313" key="7">
    <source>
        <dbReference type="Proteomes" id="UP000662200"/>
    </source>
</evidence>
<dbReference type="InterPro" id="IPR013216">
    <property type="entry name" value="Methyltransf_11"/>
</dbReference>
<dbReference type="EMBL" id="BMQC01000001">
    <property type="protein sequence ID" value="GGK12459.1"/>
    <property type="molecule type" value="Genomic_DNA"/>
</dbReference>
<feature type="domain" description="Methyltransferase type 11" evidence="5">
    <location>
        <begin position="76"/>
        <end position="165"/>
    </location>
</feature>
<keyword evidence="1" id="KW-0489">Methyltransferase</keyword>
<dbReference type="Gene3D" id="3.40.50.150">
    <property type="entry name" value="Vaccinia Virus protein VP39"/>
    <property type="match status" value="1"/>
</dbReference>
<dbReference type="InterPro" id="IPR029063">
    <property type="entry name" value="SAM-dependent_MTases_sf"/>
</dbReference>
<name>A0A8J3BGG5_9ACTN</name>
<dbReference type="PANTHER" id="PTHR43464">
    <property type="entry name" value="METHYLTRANSFERASE"/>
    <property type="match status" value="1"/>
</dbReference>
<reference evidence="6" key="1">
    <citation type="journal article" date="2014" name="Int. J. Syst. Evol. Microbiol.">
        <title>Complete genome sequence of Corynebacterium casei LMG S-19264T (=DSM 44701T), isolated from a smear-ripened cheese.</title>
        <authorList>
            <consortium name="US DOE Joint Genome Institute (JGI-PGF)"/>
            <person name="Walter F."/>
            <person name="Albersmeier A."/>
            <person name="Kalinowski J."/>
            <person name="Ruckert C."/>
        </authorList>
    </citation>
    <scope>NUCLEOTIDE SEQUENCE</scope>
    <source>
        <strain evidence="6">JCM 3091</strain>
    </source>
</reference>
<accession>A0A8J3BGG5</accession>
<dbReference type="Pfam" id="PF08241">
    <property type="entry name" value="Methyltransf_11"/>
    <property type="match status" value="1"/>
</dbReference>
<evidence type="ECO:0000256" key="2">
    <source>
        <dbReference type="ARBA" id="ARBA00022679"/>
    </source>
</evidence>
<dbReference type="Proteomes" id="UP000662200">
    <property type="component" value="Unassembled WGS sequence"/>
</dbReference>
<evidence type="ECO:0000256" key="3">
    <source>
        <dbReference type="ARBA" id="ARBA00022691"/>
    </source>
</evidence>
<comment type="caution">
    <text evidence="6">The sequence shown here is derived from an EMBL/GenBank/DDBJ whole genome shotgun (WGS) entry which is preliminary data.</text>
</comment>
<dbReference type="PANTHER" id="PTHR43464:SF19">
    <property type="entry name" value="UBIQUINONE BIOSYNTHESIS O-METHYLTRANSFERASE, MITOCHONDRIAL"/>
    <property type="match status" value="1"/>
</dbReference>
<dbReference type="GO" id="GO:0010420">
    <property type="term" value="F:polyprenyldihydroxybenzoate methyltransferase activity"/>
    <property type="evidence" value="ECO:0007669"/>
    <property type="project" value="TreeGrafter"/>
</dbReference>
<evidence type="ECO:0000313" key="6">
    <source>
        <dbReference type="EMBL" id="GGK12459.1"/>
    </source>
</evidence>
<protein>
    <recommendedName>
        <fullName evidence="5">Methyltransferase type 11 domain-containing protein</fullName>
    </recommendedName>
</protein>
<sequence length="262" mass="27707">MRTVADGPIADGPIADGPVDSPAGRRAGLRRNDPRQYDLLADQWWRPGGAFAVLRWLAAARAALVPAARRPGALLLDLGCGGGLLAPHVAGLGYRHVGVDVTGSALRLAAGRGVRPVLADATALPLPDGCADVVVAGELFEHVTDLPAAVGEACRVLAPSGVLVLDTLNDTRLSRFLTVTVAERLPRVPAGLHDPARYVDPRRLGALCARHGVRLRVRGARPTTWPTLRWLLCGDDRGRVVPTRSTAVLYQGVGVRWDGPRG</sequence>
<dbReference type="SUPFAM" id="SSF53335">
    <property type="entry name" value="S-adenosyl-L-methionine-dependent methyltransferases"/>
    <property type="match status" value="1"/>
</dbReference>
<proteinExistence type="predicted"/>
<organism evidence="6 7">
    <name type="scientific">Pilimelia terevasa</name>
    <dbReference type="NCBI Taxonomy" id="53372"/>
    <lineage>
        <taxon>Bacteria</taxon>
        <taxon>Bacillati</taxon>
        <taxon>Actinomycetota</taxon>
        <taxon>Actinomycetes</taxon>
        <taxon>Micromonosporales</taxon>
        <taxon>Micromonosporaceae</taxon>
        <taxon>Pilimelia</taxon>
    </lineage>
</organism>
<evidence type="ECO:0000256" key="1">
    <source>
        <dbReference type="ARBA" id="ARBA00022603"/>
    </source>
</evidence>
<keyword evidence="2" id="KW-0808">Transferase</keyword>
<keyword evidence="7" id="KW-1185">Reference proteome</keyword>
<gene>
    <name evidence="6" type="ORF">GCM10010124_01240</name>
</gene>
<reference evidence="6" key="2">
    <citation type="submission" date="2020-09" db="EMBL/GenBank/DDBJ databases">
        <authorList>
            <person name="Sun Q."/>
            <person name="Ohkuma M."/>
        </authorList>
    </citation>
    <scope>NUCLEOTIDE SEQUENCE</scope>
    <source>
        <strain evidence="6">JCM 3091</strain>
    </source>
</reference>
<evidence type="ECO:0000259" key="5">
    <source>
        <dbReference type="Pfam" id="PF08241"/>
    </source>
</evidence>
<evidence type="ECO:0000256" key="4">
    <source>
        <dbReference type="SAM" id="MobiDB-lite"/>
    </source>
</evidence>